<organism evidence="2 3">
    <name type="scientific">Streptomyces montanus</name>
    <dbReference type="NCBI Taxonomy" id="2580423"/>
    <lineage>
        <taxon>Bacteria</taxon>
        <taxon>Bacillati</taxon>
        <taxon>Actinomycetota</taxon>
        <taxon>Actinomycetes</taxon>
        <taxon>Kitasatosporales</taxon>
        <taxon>Streptomycetaceae</taxon>
        <taxon>Streptomyces</taxon>
    </lineage>
</organism>
<reference evidence="2 3" key="1">
    <citation type="submission" date="2019-05" db="EMBL/GenBank/DDBJ databases">
        <title>Streptomyces sp. NEAU-C151, a novel actinomycete isolated from soil.</title>
        <authorList>
            <person name="Han L."/>
            <person name="Jiang H."/>
        </authorList>
    </citation>
    <scope>NUCLEOTIDE SEQUENCE [LARGE SCALE GENOMIC DNA]</scope>
    <source>
        <strain evidence="2 3">NEAU-C151</strain>
    </source>
</reference>
<accession>A0A5R9FGM0</accession>
<feature type="non-terminal residue" evidence="2">
    <location>
        <position position="330"/>
    </location>
</feature>
<dbReference type="GO" id="GO:0003824">
    <property type="term" value="F:catalytic activity"/>
    <property type="evidence" value="ECO:0007669"/>
    <property type="project" value="InterPro"/>
</dbReference>
<dbReference type="InterPro" id="IPR001242">
    <property type="entry name" value="Condensation_dom"/>
</dbReference>
<dbReference type="AlphaFoldDB" id="A0A5R9FGM0"/>
<evidence type="ECO:0000313" key="3">
    <source>
        <dbReference type="Proteomes" id="UP000305906"/>
    </source>
</evidence>
<dbReference type="InterPro" id="IPR023213">
    <property type="entry name" value="CAT-like_dom_sf"/>
</dbReference>
<comment type="caution">
    <text evidence="2">The sequence shown here is derived from an EMBL/GenBank/DDBJ whole genome shotgun (WGS) entry which is preliminary data.</text>
</comment>
<feature type="domain" description="Condensation" evidence="1">
    <location>
        <begin position="161"/>
        <end position="328"/>
    </location>
</feature>
<gene>
    <name evidence="2" type="ORF">FE633_27725</name>
</gene>
<dbReference type="Pfam" id="PF00668">
    <property type="entry name" value="Condensation"/>
    <property type="match status" value="1"/>
</dbReference>
<dbReference type="Gene3D" id="3.30.559.10">
    <property type="entry name" value="Chloramphenicol acetyltransferase-like domain"/>
    <property type="match status" value="1"/>
</dbReference>
<evidence type="ECO:0000313" key="2">
    <source>
        <dbReference type="EMBL" id="TLS42957.1"/>
    </source>
</evidence>
<evidence type="ECO:0000259" key="1">
    <source>
        <dbReference type="Pfam" id="PF00668"/>
    </source>
</evidence>
<protein>
    <recommendedName>
        <fullName evidence="1">Condensation domain-containing protein</fullName>
    </recommendedName>
</protein>
<dbReference type="SUPFAM" id="SSF47336">
    <property type="entry name" value="ACP-like"/>
    <property type="match status" value="1"/>
</dbReference>
<proteinExistence type="predicted"/>
<dbReference type="FunFam" id="3.30.559.10:FF:000023">
    <property type="entry name" value="Non-ribosomal peptide synthetase"/>
    <property type="match status" value="1"/>
</dbReference>
<dbReference type="GO" id="GO:0008610">
    <property type="term" value="P:lipid biosynthetic process"/>
    <property type="evidence" value="ECO:0007669"/>
    <property type="project" value="UniProtKB-ARBA"/>
</dbReference>
<sequence length="330" mass="36117">MDAVPNPISNGSELADPEFVEHLLREENTARRRDLLSAALLTFLVRAGSLDQGADTDTPAALESLVAVELNAVLGARLGVEVGLQELRRPVSARQLAGIVADLLDDTSAPGPGLALVPDPEERFEPFALTDLQQAYLLGRGGFFALGNVPAAFYAEIDGVSVDVGRLEAAWNAVVGRHDMLRTVFMEDGRQRALAEVPVYRFARHDLRDVGAGEREARLGAVREELSGRVREPGRWPLFEVAVTRLDEERTRIHVAVDLLIADAPGIRQLLGEWLALDVGRDPGPSPRVSFRDYVRALEGVEESAAFVRAREYWLGRLDELPAAPELPLR</sequence>
<dbReference type="RefSeq" id="WP_246113859.1">
    <property type="nucleotide sequence ID" value="NZ_VBZC01000034.1"/>
</dbReference>
<keyword evidence="3" id="KW-1185">Reference proteome</keyword>
<dbReference type="EMBL" id="VBZC01000034">
    <property type="protein sequence ID" value="TLS42957.1"/>
    <property type="molecule type" value="Genomic_DNA"/>
</dbReference>
<dbReference type="Proteomes" id="UP000305906">
    <property type="component" value="Unassembled WGS sequence"/>
</dbReference>
<name>A0A5R9FGM0_9ACTN</name>
<dbReference type="InterPro" id="IPR036736">
    <property type="entry name" value="ACP-like_sf"/>
</dbReference>
<dbReference type="SUPFAM" id="SSF52777">
    <property type="entry name" value="CoA-dependent acyltransferases"/>
    <property type="match status" value="1"/>
</dbReference>